<dbReference type="Proteomes" id="UP000327000">
    <property type="component" value="Unassembled WGS sequence"/>
</dbReference>
<dbReference type="EMBL" id="VOKX01000009">
    <property type="protein sequence ID" value="KAB7850134.1"/>
    <property type="molecule type" value="Genomic_DNA"/>
</dbReference>
<keyword evidence="2" id="KW-1185">Reference proteome</keyword>
<organism evidence="1 2">
    <name type="scientific">Streptomyces mobaraensis</name>
    <name type="common">Streptoverticillium mobaraense</name>
    <dbReference type="NCBI Taxonomy" id="35621"/>
    <lineage>
        <taxon>Bacteria</taxon>
        <taxon>Bacillati</taxon>
        <taxon>Actinomycetota</taxon>
        <taxon>Actinomycetes</taxon>
        <taxon>Kitasatosporales</taxon>
        <taxon>Streptomycetaceae</taxon>
        <taxon>Streptomyces</taxon>
    </lineage>
</organism>
<evidence type="ECO:0000313" key="2">
    <source>
        <dbReference type="Proteomes" id="UP000327000"/>
    </source>
</evidence>
<dbReference type="RefSeq" id="WP_152262673.1">
    <property type="nucleotide sequence ID" value="NZ_VOKX01000009.1"/>
</dbReference>
<accession>A0A5N5WD87</accession>
<comment type="caution">
    <text evidence="1">The sequence shown here is derived from an EMBL/GenBank/DDBJ whole genome shotgun (WGS) entry which is preliminary data.</text>
</comment>
<proteinExistence type="predicted"/>
<gene>
    <name evidence="1" type="ORF">FRZ00_05905</name>
</gene>
<dbReference type="AlphaFoldDB" id="A0A5N5WD87"/>
<name>A0A5N5WD87_STRMB</name>
<sequence length="86" mass="9713">MGLARELTMGSRRGRNNRIAAHPDFAALRRFTQAENPDLGNFRAILDRVGASPNRLRFKEGVIYIEACKRYRELAGEQYGPALGTY</sequence>
<evidence type="ECO:0000313" key="1">
    <source>
        <dbReference type="EMBL" id="KAB7850134.1"/>
    </source>
</evidence>
<protein>
    <submittedName>
        <fullName evidence="1">Uncharacterized protein</fullName>
    </submittedName>
</protein>
<reference evidence="1 2" key="1">
    <citation type="journal article" date="2019" name="Microb. Cell Fact.">
        <title>Exploring novel herbicidin analogues by transcriptional regulator overexpression and MS/MS molecular networking.</title>
        <authorList>
            <person name="Shi Y."/>
            <person name="Gu R."/>
            <person name="Li Y."/>
            <person name="Wang X."/>
            <person name="Ren W."/>
            <person name="Li X."/>
            <person name="Wang L."/>
            <person name="Xie Y."/>
            <person name="Hong B."/>
        </authorList>
    </citation>
    <scope>NUCLEOTIDE SEQUENCE [LARGE SCALE GENOMIC DNA]</scope>
    <source>
        <strain evidence="1 2">US-43</strain>
    </source>
</reference>